<dbReference type="InterPro" id="IPR044890">
    <property type="entry name" value="TMEM14_sf"/>
</dbReference>
<comment type="subcellular location">
    <subcellularLocation>
        <location evidence="1">Membrane</location>
    </subcellularLocation>
</comment>
<evidence type="ECO:0008006" key="10">
    <source>
        <dbReference type="Google" id="ProtNLM"/>
    </source>
</evidence>
<dbReference type="GO" id="GO:0016020">
    <property type="term" value="C:membrane"/>
    <property type="evidence" value="ECO:0007669"/>
    <property type="project" value="UniProtKB-SubCell"/>
</dbReference>
<dbReference type="Pfam" id="PF03647">
    <property type="entry name" value="Tmemb_14"/>
    <property type="match status" value="1"/>
</dbReference>
<feature type="region of interest" description="Disordered" evidence="6">
    <location>
        <begin position="202"/>
        <end position="271"/>
    </location>
</feature>
<dbReference type="InterPro" id="IPR005349">
    <property type="entry name" value="TMEM14"/>
</dbReference>
<evidence type="ECO:0000256" key="4">
    <source>
        <dbReference type="ARBA" id="ARBA00022989"/>
    </source>
</evidence>
<dbReference type="OrthoDB" id="509821at2759"/>
<keyword evidence="5 7" id="KW-0472">Membrane</keyword>
<evidence type="ECO:0000256" key="1">
    <source>
        <dbReference type="ARBA" id="ARBA00004370"/>
    </source>
</evidence>
<keyword evidence="4 7" id="KW-1133">Transmembrane helix</keyword>
<evidence type="ECO:0000256" key="7">
    <source>
        <dbReference type="SAM" id="Phobius"/>
    </source>
</evidence>
<evidence type="ECO:0000256" key="3">
    <source>
        <dbReference type="ARBA" id="ARBA00022692"/>
    </source>
</evidence>
<dbReference type="InterPro" id="IPR019176">
    <property type="entry name" value="Cytochrome_B561-rel"/>
</dbReference>
<keyword evidence="9" id="KW-1185">Reference proteome</keyword>
<dbReference type="AlphaFoldDB" id="A0A2P6NUE1"/>
<feature type="transmembrane region" description="Helical" evidence="7">
    <location>
        <begin position="29"/>
        <end position="48"/>
    </location>
</feature>
<protein>
    <recommendedName>
        <fullName evidence="10">Transmembrane protein</fullName>
    </recommendedName>
</protein>
<evidence type="ECO:0000313" key="9">
    <source>
        <dbReference type="Proteomes" id="UP000241769"/>
    </source>
</evidence>
<keyword evidence="3 7" id="KW-0812">Transmembrane</keyword>
<evidence type="ECO:0000256" key="6">
    <source>
        <dbReference type="SAM" id="MobiDB-lite"/>
    </source>
</evidence>
<reference evidence="8 9" key="1">
    <citation type="journal article" date="2018" name="Genome Biol. Evol.">
        <title>Multiple Roots of Fruiting Body Formation in Amoebozoa.</title>
        <authorList>
            <person name="Hillmann F."/>
            <person name="Forbes G."/>
            <person name="Novohradska S."/>
            <person name="Ferling I."/>
            <person name="Riege K."/>
            <person name="Groth M."/>
            <person name="Westermann M."/>
            <person name="Marz M."/>
            <person name="Spaller T."/>
            <person name="Winckler T."/>
            <person name="Schaap P."/>
            <person name="Glockner G."/>
        </authorList>
    </citation>
    <scope>NUCLEOTIDE SEQUENCE [LARGE SCALE GENOMIC DNA]</scope>
    <source>
        <strain evidence="8 9">Jena</strain>
    </source>
</reference>
<evidence type="ECO:0000313" key="8">
    <source>
        <dbReference type="EMBL" id="PRP87530.1"/>
    </source>
</evidence>
<dbReference type="EMBL" id="MDYQ01000020">
    <property type="protein sequence ID" value="PRP87530.1"/>
    <property type="molecule type" value="Genomic_DNA"/>
</dbReference>
<dbReference type="Gene3D" id="1.10.10.1740">
    <property type="entry name" value="Transmembrane protein 14-like"/>
    <property type="match status" value="1"/>
</dbReference>
<accession>A0A2P6NUE1</accession>
<dbReference type="Proteomes" id="UP000241769">
    <property type="component" value="Unassembled WGS sequence"/>
</dbReference>
<dbReference type="PANTHER" id="PTHR21780:SF0">
    <property type="entry name" value="TRANSMEMBRANE PROTEIN 209"/>
    <property type="match status" value="1"/>
</dbReference>
<organism evidence="8 9">
    <name type="scientific">Planoprotostelium fungivorum</name>
    <dbReference type="NCBI Taxonomy" id="1890364"/>
    <lineage>
        <taxon>Eukaryota</taxon>
        <taxon>Amoebozoa</taxon>
        <taxon>Evosea</taxon>
        <taxon>Variosea</taxon>
        <taxon>Cavosteliida</taxon>
        <taxon>Cavosteliaceae</taxon>
        <taxon>Planoprotostelium</taxon>
    </lineage>
</organism>
<feature type="compositionally biased region" description="Basic and acidic residues" evidence="6">
    <location>
        <begin position="134"/>
        <end position="151"/>
    </location>
</feature>
<feature type="region of interest" description="Disordered" evidence="6">
    <location>
        <begin position="172"/>
        <end position="191"/>
    </location>
</feature>
<dbReference type="PANTHER" id="PTHR21780">
    <property type="entry name" value="TRANSMEMBRANE PROTEIN 209"/>
    <property type="match status" value="1"/>
</dbReference>
<evidence type="ECO:0000256" key="2">
    <source>
        <dbReference type="ARBA" id="ARBA00007590"/>
    </source>
</evidence>
<proteinExistence type="inferred from homology"/>
<gene>
    <name evidence="8" type="ORF">PROFUN_00741</name>
</gene>
<comment type="similarity">
    <text evidence="2">Belongs to the TMEM14 family.</text>
</comment>
<comment type="caution">
    <text evidence="8">The sequence shown here is derived from an EMBL/GenBank/DDBJ whole genome shotgun (WGS) entry which is preliminary data.</text>
</comment>
<feature type="compositionally biased region" description="Basic and acidic residues" evidence="6">
    <location>
        <begin position="222"/>
        <end position="233"/>
    </location>
</feature>
<dbReference type="Pfam" id="PF09786">
    <property type="entry name" value="CytochromB561_N"/>
    <property type="match status" value="1"/>
</dbReference>
<feature type="region of interest" description="Disordered" evidence="6">
    <location>
        <begin position="134"/>
        <end position="156"/>
    </location>
</feature>
<dbReference type="InParanoid" id="A0A2P6NUE1"/>
<name>A0A2P6NUE1_9EUKA</name>
<feature type="transmembrane region" description="Helical" evidence="7">
    <location>
        <begin position="69"/>
        <end position="90"/>
    </location>
</feature>
<feature type="compositionally biased region" description="Polar residues" evidence="6">
    <location>
        <begin position="204"/>
        <end position="219"/>
    </location>
</feature>
<sequence length="643" mass="71785">MAKSPVLLKGVAPFRDRSMLRENDTPSHGLLGAVIAGWFAMCLSVLIYTESIRNSALSILPLNEHLFTVLIALVIASLCYISLSQLLLYYNSSQTAIMQLDEQQRTLLGIKHISPPKELGPTLSMRSVIEAISPKKKEKRPEVTPQREESVKSNMMSNVRVSPSVFGGRSYLPATSPGLRNPSAHTTPQSIVKSNRLLEREGNKTPQSLPHTPQSVNSSRFLNERRQEEELQKRLQQGAELIANYSNLPPPQGRYQPAQRPSTRDSHTEGSGTFNIQEYAYLNHQAAEEFILTHHLGRLLPSWEENARKWISMSVIQPLWNKITLVEKEGLLITNPHIPTASPVQPTSFYSSSPTNPQQQRQNEIIAERQLIERYVSGLNPRDYVVHRIRELAEDTYMSQYKWDKGGLFRDREWSAEYPTDGQILFQLFVAHMDIHSNGPYDRFFSTRYLSTSNDMLGKNDVRLHQRIVLPPHFEVYTPDVCPVQMGQSNLFSAIALFVYWMKIKQPGFIESTKHLKKLVAETSSHLRTTQHTHVPMSYKTPYTLGGLTAAASLYAFVRTSSRMSLAGGGLIAAGLLASGNLIQAGEYTRGHQLALGSSLALTGAMAPSVVKSGLRSTRGLLFAGGLFSSALEGYTVAELSKE</sequence>
<evidence type="ECO:0000256" key="5">
    <source>
        <dbReference type="ARBA" id="ARBA00023136"/>
    </source>
</evidence>